<protein>
    <submittedName>
        <fullName evidence="1">Uncharacterized protein</fullName>
    </submittedName>
</protein>
<name>A0A858ZQC2_9BURK</name>
<reference evidence="1 2" key="1">
    <citation type="submission" date="2020-05" db="EMBL/GenBank/DDBJ databases">
        <title>Complete genome sequence of Alicycliphilus denitrificans DP3.</title>
        <authorList>
            <person name="Chen X."/>
        </authorList>
    </citation>
    <scope>NUCLEOTIDE SEQUENCE [LARGE SCALE GENOMIC DNA]</scope>
    <source>
        <strain evidence="1 2">DP3</strain>
    </source>
</reference>
<evidence type="ECO:0000313" key="1">
    <source>
        <dbReference type="EMBL" id="QKD43060.1"/>
    </source>
</evidence>
<dbReference type="Proteomes" id="UP000500755">
    <property type="component" value="Chromosome"/>
</dbReference>
<dbReference type="EMBL" id="CP051298">
    <property type="protein sequence ID" value="QKD43060.1"/>
    <property type="molecule type" value="Genomic_DNA"/>
</dbReference>
<dbReference type="RefSeq" id="WP_168727761.1">
    <property type="nucleotide sequence ID" value="NZ_CP051298.1"/>
</dbReference>
<evidence type="ECO:0000313" key="2">
    <source>
        <dbReference type="Proteomes" id="UP000500755"/>
    </source>
</evidence>
<accession>A0A858ZQC2</accession>
<dbReference type="AlphaFoldDB" id="A0A858ZQC2"/>
<sequence>MTAVTTPDAKAKLAIMGHAVFDLAEGGFIVTRWGMARHCADVGQLAAFLEQIGGHQ</sequence>
<proteinExistence type="predicted"/>
<gene>
    <name evidence="1" type="ORF">HF896_05300</name>
</gene>
<organism evidence="1 2">
    <name type="scientific">Alicycliphilus denitrificans</name>
    <dbReference type="NCBI Taxonomy" id="179636"/>
    <lineage>
        <taxon>Bacteria</taxon>
        <taxon>Pseudomonadati</taxon>
        <taxon>Pseudomonadota</taxon>
        <taxon>Betaproteobacteria</taxon>
        <taxon>Burkholderiales</taxon>
        <taxon>Comamonadaceae</taxon>
        <taxon>Alicycliphilus</taxon>
    </lineage>
</organism>